<dbReference type="PANTHER" id="PTHR12215">
    <property type="entry name" value="PHOSPHOPANTETHEINE TRANSFERASE"/>
    <property type="match status" value="1"/>
</dbReference>
<reference evidence="5 6" key="1">
    <citation type="submission" date="2018-11" db="EMBL/GenBank/DDBJ databases">
        <title>Sequencing the genomes of 1000 actinobacteria strains.</title>
        <authorList>
            <person name="Klenk H.-P."/>
        </authorList>
    </citation>
    <scope>NUCLEOTIDE SEQUENCE [LARGE SCALE GENOMIC DNA]</scope>
    <source>
        <strain evidence="5 6">DSM 44781</strain>
    </source>
</reference>
<dbReference type="RefSeq" id="WP_123819696.1">
    <property type="nucleotide sequence ID" value="NZ_JBEYIY010000029.1"/>
</dbReference>
<dbReference type="PANTHER" id="PTHR12215:SF10">
    <property type="entry name" value="L-AMINOADIPATE-SEMIALDEHYDE DEHYDROGENASE-PHOSPHOPANTETHEINYL TRANSFERASE"/>
    <property type="match status" value="1"/>
</dbReference>
<dbReference type="InterPro" id="IPR008278">
    <property type="entry name" value="4-PPantetheinyl_Trfase_dom"/>
</dbReference>
<evidence type="ECO:0000313" key="6">
    <source>
        <dbReference type="Proteomes" id="UP000266906"/>
    </source>
</evidence>
<comment type="caution">
    <text evidence="5">The sequence shown here is derived from an EMBL/GenBank/DDBJ whole genome shotgun (WGS) entry which is preliminary data.</text>
</comment>
<dbReference type="InterPro" id="IPR037143">
    <property type="entry name" value="4-PPantetheinyl_Trfase_dom_sf"/>
</dbReference>
<feature type="domain" description="4'-phosphopantetheinyl transferase" evidence="4">
    <location>
        <begin position="99"/>
        <end position="187"/>
    </location>
</feature>
<feature type="region of interest" description="Disordered" evidence="3">
    <location>
        <begin position="198"/>
        <end position="243"/>
    </location>
</feature>
<organism evidence="5 6">
    <name type="scientific">Kitasatospora cineracea</name>
    <dbReference type="NCBI Taxonomy" id="88074"/>
    <lineage>
        <taxon>Bacteria</taxon>
        <taxon>Bacillati</taxon>
        <taxon>Actinomycetota</taxon>
        <taxon>Actinomycetes</taxon>
        <taxon>Kitasatosporales</taxon>
        <taxon>Streptomycetaceae</taxon>
        <taxon>Kitasatospora</taxon>
    </lineage>
</organism>
<dbReference type="AlphaFoldDB" id="A0A3N4S8F4"/>
<dbReference type="GO" id="GO:0019878">
    <property type="term" value="P:lysine biosynthetic process via aminoadipic acid"/>
    <property type="evidence" value="ECO:0007669"/>
    <property type="project" value="TreeGrafter"/>
</dbReference>
<protein>
    <submittedName>
        <fullName evidence="5">4'-phosphopantetheinyl transferase</fullName>
    </submittedName>
</protein>
<dbReference type="GO" id="GO:0005829">
    <property type="term" value="C:cytosol"/>
    <property type="evidence" value="ECO:0007669"/>
    <property type="project" value="TreeGrafter"/>
</dbReference>
<evidence type="ECO:0000256" key="1">
    <source>
        <dbReference type="ARBA" id="ARBA00010990"/>
    </source>
</evidence>
<evidence type="ECO:0000256" key="3">
    <source>
        <dbReference type="SAM" id="MobiDB-lite"/>
    </source>
</evidence>
<dbReference type="Proteomes" id="UP000266906">
    <property type="component" value="Unassembled WGS sequence"/>
</dbReference>
<dbReference type="Gene3D" id="3.90.470.20">
    <property type="entry name" value="4'-phosphopantetheinyl transferase domain"/>
    <property type="match status" value="1"/>
</dbReference>
<keyword evidence="2 5" id="KW-0808">Transferase</keyword>
<dbReference type="GO" id="GO:0008897">
    <property type="term" value="F:holo-[acyl-carrier-protein] synthase activity"/>
    <property type="evidence" value="ECO:0007669"/>
    <property type="project" value="InterPro"/>
</dbReference>
<evidence type="ECO:0000313" key="5">
    <source>
        <dbReference type="EMBL" id="RPE36807.1"/>
    </source>
</evidence>
<dbReference type="SUPFAM" id="SSF56214">
    <property type="entry name" value="4'-phosphopantetheinyl transferase"/>
    <property type="match status" value="2"/>
</dbReference>
<proteinExistence type="inferred from homology"/>
<evidence type="ECO:0000256" key="2">
    <source>
        <dbReference type="ARBA" id="ARBA00022679"/>
    </source>
</evidence>
<gene>
    <name evidence="5" type="ORF">EDD38_5188</name>
</gene>
<dbReference type="InterPro" id="IPR050559">
    <property type="entry name" value="P-Pant_transferase_sf"/>
</dbReference>
<evidence type="ECO:0000259" key="4">
    <source>
        <dbReference type="Pfam" id="PF01648"/>
    </source>
</evidence>
<dbReference type="Pfam" id="PF01648">
    <property type="entry name" value="ACPS"/>
    <property type="match status" value="1"/>
</dbReference>
<accession>A0A3N4S8F4</accession>
<dbReference type="GO" id="GO:0000287">
    <property type="term" value="F:magnesium ion binding"/>
    <property type="evidence" value="ECO:0007669"/>
    <property type="project" value="InterPro"/>
</dbReference>
<sequence length="243" mass="26197">MTPDLAGARYRRLPTSAGPVDLWWHVSPRRPPLRGRALLEHAVAAHCARPTAEVTVVADPLGRPALPLSGFPPLRLSAAHSGPVTVAAVLPVRHPGTLLGVDVEHLAAPPSAQLLDLALTVAERAALAELPPALRLSGFLSLWTAKEAVAKAVGWPLLRALVDVEIGLRPRPVLARLGRDRAPRGWLLVPLQLPGRPHTATLALHDPPQRLRPSRPHRPPLRPCRSPNPRREHPPWTSPGTSP</sequence>
<comment type="similarity">
    <text evidence="1">Belongs to the P-Pant transferase superfamily. Gsp/Sfp/HetI/AcpT family.</text>
</comment>
<name>A0A3N4S8F4_9ACTN</name>
<keyword evidence="6" id="KW-1185">Reference proteome</keyword>
<dbReference type="EMBL" id="RKQG01000001">
    <property type="protein sequence ID" value="RPE36807.1"/>
    <property type="molecule type" value="Genomic_DNA"/>
</dbReference>